<dbReference type="PANTHER" id="PTHR34986:SF1">
    <property type="entry name" value="PROTEIN YIAL"/>
    <property type="match status" value="1"/>
</dbReference>
<organism evidence="1 2">
    <name type="scientific">Mesomycoplasma hyopneumoniae (strain 232)</name>
    <name type="common">Mycoplasma hyopneumoniae</name>
    <dbReference type="NCBI Taxonomy" id="295358"/>
    <lineage>
        <taxon>Bacteria</taxon>
        <taxon>Bacillati</taxon>
        <taxon>Mycoplasmatota</taxon>
        <taxon>Mycoplasmoidales</taxon>
        <taxon>Metamycoplasmataceae</taxon>
        <taxon>Mesomycoplasma</taxon>
    </lineage>
</organism>
<dbReference type="eggNOG" id="COG2731">
    <property type="taxonomic scope" value="Bacteria"/>
</dbReference>
<dbReference type="NCBIfam" id="TIGR00022">
    <property type="entry name" value="YhcH/YjgK/YiaL family protein"/>
    <property type="match status" value="1"/>
</dbReference>
<evidence type="ECO:0008006" key="3">
    <source>
        <dbReference type="Google" id="ProtNLM"/>
    </source>
</evidence>
<dbReference type="Proteomes" id="UP000006822">
    <property type="component" value="Chromosome"/>
</dbReference>
<gene>
    <name evidence="1" type="ordered locus">mhp136</name>
</gene>
<dbReference type="InterPro" id="IPR037012">
    <property type="entry name" value="NanQ/TabA/YiaL_sf"/>
</dbReference>
<protein>
    <recommendedName>
        <fullName evidence="3">YhcH/YjgK/YiaL family protein</fullName>
    </recommendedName>
</protein>
<accession>Q601R5</accession>
<name>Q601R5_MESH2</name>
<proteinExistence type="predicted"/>
<evidence type="ECO:0000313" key="2">
    <source>
        <dbReference type="Proteomes" id="UP000006822"/>
    </source>
</evidence>
<dbReference type="SUPFAM" id="SSF51197">
    <property type="entry name" value="Clavaminate synthase-like"/>
    <property type="match status" value="1"/>
</dbReference>
<dbReference type="InterPro" id="IPR004375">
    <property type="entry name" value="NanQ/TabA/YiaL"/>
</dbReference>
<dbReference type="PANTHER" id="PTHR34986">
    <property type="entry name" value="EVOLVED BETA-GALACTOSIDASE SUBUNIT BETA"/>
    <property type="match status" value="1"/>
</dbReference>
<dbReference type="PhylomeDB" id="Q601R5"/>
<dbReference type="KEGG" id="mhy:mhp136"/>
<dbReference type="Gene3D" id="2.60.120.370">
    <property type="entry name" value="YhcH/YjgK/YiaL"/>
    <property type="match status" value="1"/>
</dbReference>
<reference evidence="1 2" key="1">
    <citation type="journal article" date="2004" name="J. Bacteriol.">
        <title>The genome sequence of Mycoplasma hyopneumoniae strain 232, the agent of swine mycoplasmosis.</title>
        <authorList>
            <person name="Minion F.C."/>
            <person name="Lefkowitz E.J."/>
            <person name="Madsen M.L."/>
            <person name="Cleary B.J."/>
            <person name="Swartzell S.M."/>
            <person name="Mahairas G.G."/>
        </authorList>
    </citation>
    <scope>NUCLEOTIDE SEQUENCE [LARGE SCALE GENOMIC DNA]</scope>
    <source>
        <strain evidence="1 2">232</strain>
    </source>
</reference>
<dbReference type="HOGENOM" id="CLU_107139_2_2_14"/>
<sequence length="194" mass="23219">MTKIYLLNLVLRRLTKAKLPKKINKNYFFWYNLLYNFISSWAKMIYDKIENFDRYSFLNKNFAKLAVFLKENNLNEIPLGKTQIDGNKIFVINVDVTSFDDTNALYEYHRRYADVHIVLDEEEQYFFDFSEKLINKISDYSEKDDVAFYAKDSTRNLIKPLKGEFLIFFPGDAHLPKYTGKISTIRKMIFKVEY</sequence>
<dbReference type="GO" id="GO:0005829">
    <property type="term" value="C:cytosol"/>
    <property type="evidence" value="ECO:0007669"/>
    <property type="project" value="TreeGrafter"/>
</dbReference>
<dbReference type="EMBL" id="AE017332">
    <property type="protein sequence ID" value="AAV27732.1"/>
    <property type="molecule type" value="Genomic_DNA"/>
</dbReference>
<dbReference type="Pfam" id="PF04074">
    <property type="entry name" value="DUF386"/>
    <property type="match status" value="1"/>
</dbReference>
<evidence type="ECO:0000313" key="1">
    <source>
        <dbReference type="EMBL" id="AAV27732.1"/>
    </source>
</evidence>
<dbReference type="AlphaFoldDB" id="Q601R5"/>